<dbReference type="Gene3D" id="2.170.120.40">
    <property type="entry name" value="YbbR-like domain"/>
    <property type="match status" value="1"/>
</dbReference>
<dbReference type="Pfam" id="PF07949">
    <property type="entry name" value="YbbR"/>
    <property type="match status" value="2"/>
</dbReference>
<dbReference type="Proteomes" id="UP000007721">
    <property type="component" value="Chromosome"/>
</dbReference>
<comment type="catalytic activity">
    <reaction evidence="1 6">
        <text>2 ATP = 3',3'-c-di-AMP + 2 diphosphate</text>
        <dbReference type="Rhea" id="RHEA:35655"/>
        <dbReference type="ChEBI" id="CHEBI:30616"/>
        <dbReference type="ChEBI" id="CHEBI:33019"/>
        <dbReference type="ChEBI" id="CHEBI:71500"/>
        <dbReference type="EC" id="2.7.7.85"/>
    </reaction>
</comment>
<dbReference type="NCBIfam" id="TIGR00159">
    <property type="entry name" value="diadenylate cyclase CdaA"/>
    <property type="match status" value="1"/>
</dbReference>
<feature type="domain" description="DAC" evidence="7">
    <location>
        <begin position="77"/>
        <end position="234"/>
    </location>
</feature>
<dbReference type="InterPro" id="IPR045585">
    <property type="entry name" value="CdaA_N"/>
</dbReference>
<dbReference type="PROSITE" id="PS51794">
    <property type="entry name" value="DAC"/>
    <property type="match status" value="1"/>
</dbReference>
<keyword evidence="6" id="KW-1003">Cell membrane</keyword>
<keyword evidence="6" id="KW-0472">Membrane</keyword>
<evidence type="ECO:0000256" key="6">
    <source>
        <dbReference type="HAMAP-Rule" id="MF_01499"/>
    </source>
</evidence>
<dbReference type="GO" id="GO:0005524">
    <property type="term" value="F:ATP binding"/>
    <property type="evidence" value="ECO:0007669"/>
    <property type="project" value="UniProtKB-UniRule"/>
</dbReference>
<dbReference type="Pfam" id="PF02457">
    <property type="entry name" value="DAC"/>
    <property type="match status" value="1"/>
</dbReference>
<dbReference type="STRING" id="316067.Geob_2309"/>
<keyword evidence="4 6" id="KW-0547">Nucleotide-binding</keyword>
<feature type="transmembrane region" description="Helical" evidence="6">
    <location>
        <begin position="31"/>
        <end position="48"/>
    </location>
</feature>
<dbReference type="PANTHER" id="PTHR34185">
    <property type="entry name" value="DIADENYLATE CYCLASE"/>
    <property type="match status" value="1"/>
</dbReference>
<keyword evidence="6" id="KW-1133">Transmembrane helix</keyword>
<dbReference type="InterPro" id="IPR050338">
    <property type="entry name" value="DisA"/>
</dbReference>
<evidence type="ECO:0000256" key="1">
    <source>
        <dbReference type="ARBA" id="ARBA00000877"/>
    </source>
</evidence>
<evidence type="ECO:0000256" key="3">
    <source>
        <dbReference type="ARBA" id="ARBA00022695"/>
    </source>
</evidence>
<evidence type="ECO:0000259" key="7">
    <source>
        <dbReference type="PROSITE" id="PS51794"/>
    </source>
</evidence>
<keyword evidence="5 6" id="KW-0067">ATP-binding</keyword>
<evidence type="ECO:0000256" key="2">
    <source>
        <dbReference type="ARBA" id="ARBA00022679"/>
    </source>
</evidence>
<keyword evidence="6" id="KW-0812">Transmembrane</keyword>
<dbReference type="Pfam" id="PF19293">
    <property type="entry name" value="CdaA_N"/>
    <property type="match status" value="1"/>
</dbReference>
<gene>
    <name evidence="6" type="primary">dacA</name>
    <name evidence="8" type="ordered locus">Geob_2309</name>
</gene>
<dbReference type="PANTHER" id="PTHR34185:SF1">
    <property type="entry name" value="DIADENYLATE CYCLASE"/>
    <property type="match status" value="1"/>
</dbReference>
<dbReference type="EC" id="2.7.7.85" evidence="6"/>
<dbReference type="Gene3D" id="2.170.120.30">
    <property type="match status" value="1"/>
</dbReference>
<dbReference type="HOGENOM" id="CLU_028956_0_0_7"/>
<comment type="function">
    <text evidence="6">Catalyzes the condensation of 2 ATP molecules into cyclic di-AMP (c-di-AMP), a second messenger used to regulate differing processes in different bacteria.</text>
</comment>
<dbReference type="GO" id="GO:0006171">
    <property type="term" value="P:cAMP biosynthetic process"/>
    <property type="evidence" value="ECO:0007669"/>
    <property type="project" value="InterPro"/>
</dbReference>
<evidence type="ECO:0000313" key="8">
    <source>
        <dbReference type="EMBL" id="ACM20663.1"/>
    </source>
</evidence>
<evidence type="ECO:0000256" key="4">
    <source>
        <dbReference type="ARBA" id="ARBA00022741"/>
    </source>
</evidence>
<dbReference type="HAMAP" id="MF_01499">
    <property type="entry name" value="DacA"/>
    <property type="match status" value="1"/>
</dbReference>
<dbReference type="InterPro" id="IPR012505">
    <property type="entry name" value="YbbR"/>
</dbReference>
<dbReference type="GO" id="GO:0106408">
    <property type="term" value="F:diadenylate cyclase activity"/>
    <property type="evidence" value="ECO:0007669"/>
    <property type="project" value="UniProtKB-EC"/>
</dbReference>
<name>B9LZB0_GEODF</name>
<keyword evidence="3 6" id="KW-0548">Nucleotidyltransferase</keyword>
<feature type="transmembrane region" description="Helical" evidence="6">
    <location>
        <begin position="6"/>
        <end position="24"/>
    </location>
</feature>
<evidence type="ECO:0000313" key="9">
    <source>
        <dbReference type="Proteomes" id="UP000007721"/>
    </source>
</evidence>
<dbReference type="RefSeq" id="WP_012647392.1">
    <property type="nucleotide sequence ID" value="NC_011979.1"/>
</dbReference>
<organism evidence="8 9">
    <name type="scientific">Geotalea daltonii (strain DSM 22248 / JCM 15807 / FRC-32)</name>
    <name type="common">Geobacter daltonii</name>
    <dbReference type="NCBI Taxonomy" id="316067"/>
    <lineage>
        <taxon>Bacteria</taxon>
        <taxon>Pseudomonadati</taxon>
        <taxon>Thermodesulfobacteriota</taxon>
        <taxon>Desulfuromonadia</taxon>
        <taxon>Geobacterales</taxon>
        <taxon>Geobacteraceae</taxon>
        <taxon>Geotalea</taxon>
    </lineage>
</organism>
<dbReference type="SUPFAM" id="SSF143597">
    <property type="entry name" value="YojJ-like"/>
    <property type="match status" value="1"/>
</dbReference>
<dbReference type="OrthoDB" id="9807385at2"/>
<reference evidence="8 9" key="1">
    <citation type="submission" date="2009-01" db="EMBL/GenBank/DDBJ databases">
        <title>Complete sequence of Geobacter sp. FRC-32.</title>
        <authorList>
            <consortium name="US DOE Joint Genome Institute"/>
            <person name="Lucas S."/>
            <person name="Copeland A."/>
            <person name="Lapidus A."/>
            <person name="Glavina del Rio T."/>
            <person name="Dalin E."/>
            <person name="Tice H."/>
            <person name="Bruce D."/>
            <person name="Goodwin L."/>
            <person name="Pitluck S."/>
            <person name="Saunders E."/>
            <person name="Brettin T."/>
            <person name="Detter J.C."/>
            <person name="Han C."/>
            <person name="Larimer F."/>
            <person name="Land M."/>
            <person name="Hauser L."/>
            <person name="Kyrpides N."/>
            <person name="Ovchinnikova G."/>
            <person name="Kostka J."/>
            <person name="Richardson P."/>
        </authorList>
    </citation>
    <scope>NUCLEOTIDE SEQUENCE [LARGE SCALE GENOMIC DNA]</scope>
    <source>
        <strain evidence="9">DSM 22248 / JCM 15807 / FRC-32</strain>
    </source>
</reference>
<evidence type="ECO:0000256" key="5">
    <source>
        <dbReference type="ARBA" id="ARBA00022840"/>
    </source>
</evidence>
<comment type="subunit">
    <text evidence="6">Probably a homodimer.</text>
</comment>
<dbReference type="InterPro" id="IPR036888">
    <property type="entry name" value="DNA_integrity_DisA_N_sf"/>
</dbReference>
<comment type="caution">
    <text evidence="6">Lacks conserved residue(s) required for the propagation of feature annotation.</text>
</comment>
<dbReference type="KEGG" id="geo:Geob_2309"/>
<dbReference type="InterPro" id="IPR003390">
    <property type="entry name" value="DNA_integrity_scan_DisA_N"/>
</dbReference>
<dbReference type="InterPro" id="IPR034701">
    <property type="entry name" value="CdaA"/>
</dbReference>
<keyword evidence="9" id="KW-1185">Reference proteome</keyword>
<dbReference type="GO" id="GO:0004016">
    <property type="term" value="F:adenylate cyclase activity"/>
    <property type="evidence" value="ECO:0007669"/>
    <property type="project" value="UniProtKB-UniRule"/>
</dbReference>
<accession>B9LZB0</accession>
<keyword evidence="2 6" id="KW-0808">Transferase</keyword>
<protein>
    <recommendedName>
        <fullName evidence="6">Diadenylate cyclase</fullName>
        <shortName evidence="6">DAC</shortName>
        <ecNumber evidence="6">2.7.7.85</ecNumber>
    </recommendedName>
    <alternativeName>
        <fullName evidence="6">Cyclic-di-AMP synthase</fullName>
        <shortName evidence="6">c-di-AMP synthase</shortName>
    </alternativeName>
</protein>
<dbReference type="EMBL" id="CP001390">
    <property type="protein sequence ID" value="ACM20663.1"/>
    <property type="molecule type" value="Genomic_DNA"/>
</dbReference>
<dbReference type="Gene3D" id="3.40.1700.10">
    <property type="entry name" value="DNA integrity scanning protein, DisA, N-terminal domain"/>
    <property type="match status" value="1"/>
</dbReference>
<proteinExistence type="inferred from homology"/>
<feature type="transmembrane region" description="Helical" evidence="6">
    <location>
        <begin position="261"/>
        <end position="282"/>
    </location>
</feature>
<comment type="similarity">
    <text evidence="6">Belongs to the adenylate cyclase family. DacA/CdaA subfamily.</text>
</comment>
<feature type="transmembrane region" description="Helical" evidence="6">
    <location>
        <begin position="54"/>
        <end position="76"/>
    </location>
</feature>
<dbReference type="eggNOG" id="COG1624">
    <property type="taxonomic scope" value="Bacteria"/>
</dbReference>
<sequence>MFSYFRPQDIADILIMSFLVYQLYSWFKNTRALQVVIGLGFLGLLYVITKNLGLFMTSWILQELGTVLFILLIVIFQGEIRQALYRFSLLRNLFDRQDNPSQIDIMDLANTVFSLAQEKTGALIVFQRRENLDDYLLHGIQLDSLPCSQLLMSIFRDGAPLHDGAVIIREGRIAQASCHLPLSSSTDIPQYFGTRHRAGLGLTERSDAAVIIVSEERGTVSLALGGELSRMDSPEELYDTLNTILSPPVQEVSTTTLRRKLFGNIVPKMAILLFVLACWLLITSRQGAILTVNAPVKFHNLPKELALIKTTPEEIEVQLKVFSNLIPSPKEMDIIADVDLSRAKEGVNNIAIRSEEIKLPPGVIIAGLSRSTIRVVADKKIIRHITVKAGTVSRLPGKLRLRSAKVDPPTVVVEGPAHVVNQFDQVQTEEIDLSLIRQSTMLERRVLSPSPQLRVLRDEPVKVRVLTGR</sequence>
<keyword evidence="6" id="KW-0997">Cell inner membrane</keyword>
<dbReference type="AlphaFoldDB" id="B9LZB0"/>